<evidence type="ECO:0000256" key="1">
    <source>
        <dbReference type="ARBA" id="ARBA00006252"/>
    </source>
</evidence>
<organism evidence="4 5">
    <name type="scientific">Sphingomonas canadensis</name>
    <dbReference type="NCBI Taxonomy" id="1219257"/>
    <lineage>
        <taxon>Bacteria</taxon>
        <taxon>Pseudomonadati</taxon>
        <taxon>Pseudomonadota</taxon>
        <taxon>Alphaproteobacteria</taxon>
        <taxon>Sphingomonadales</taxon>
        <taxon>Sphingomonadaceae</taxon>
        <taxon>Sphingomonas</taxon>
    </lineage>
</organism>
<feature type="domain" description="Flavodoxin-like fold" evidence="3">
    <location>
        <begin position="4"/>
        <end position="184"/>
    </location>
</feature>
<dbReference type="Proteomes" id="UP001596977">
    <property type="component" value="Unassembled WGS sequence"/>
</dbReference>
<keyword evidence="2 4" id="KW-0560">Oxidoreductase</keyword>
<name>A0ABW3HBY9_9SPHN</name>
<comment type="caution">
    <text evidence="4">The sequence shown here is derived from an EMBL/GenBank/DDBJ whole genome shotgun (WGS) entry which is preliminary data.</text>
</comment>
<evidence type="ECO:0000313" key="4">
    <source>
        <dbReference type="EMBL" id="MFD0948317.1"/>
    </source>
</evidence>
<dbReference type="SUPFAM" id="SSF52218">
    <property type="entry name" value="Flavoproteins"/>
    <property type="match status" value="1"/>
</dbReference>
<reference evidence="5" key="1">
    <citation type="journal article" date="2019" name="Int. J. Syst. Evol. Microbiol.">
        <title>The Global Catalogue of Microorganisms (GCM) 10K type strain sequencing project: providing services to taxonomists for standard genome sequencing and annotation.</title>
        <authorList>
            <consortium name="The Broad Institute Genomics Platform"/>
            <consortium name="The Broad Institute Genome Sequencing Center for Infectious Disease"/>
            <person name="Wu L."/>
            <person name="Ma J."/>
        </authorList>
    </citation>
    <scope>NUCLEOTIDE SEQUENCE [LARGE SCALE GENOMIC DNA]</scope>
    <source>
        <strain evidence="5">CCUG 62982</strain>
    </source>
</reference>
<dbReference type="PANTHER" id="PTHR10204">
    <property type="entry name" value="NAD P H OXIDOREDUCTASE-RELATED"/>
    <property type="match status" value="1"/>
</dbReference>
<dbReference type="Pfam" id="PF02525">
    <property type="entry name" value="Flavodoxin_2"/>
    <property type="match status" value="1"/>
</dbReference>
<dbReference type="InterPro" id="IPR029039">
    <property type="entry name" value="Flavoprotein-like_sf"/>
</dbReference>
<accession>A0ABW3HBY9</accession>
<proteinExistence type="inferred from homology"/>
<evidence type="ECO:0000313" key="5">
    <source>
        <dbReference type="Proteomes" id="UP001596977"/>
    </source>
</evidence>
<dbReference type="EC" id="1.6.99.-" evidence="4"/>
<dbReference type="EC" id="1.-.-.-" evidence="4"/>
<dbReference type="GO" id="GO:0016491">
    <property type="term" value="F:oxidoreductase activity"/>
    <property type="evidence" value="ECO:0007669"/>
    <property type="project" value="UniProtKB-KW"/>
</dbReference>
<sequence>MPRKIALIDAHPDPDPARFVHALAVAYAEGAEAGGHAVRRIDLARLDFPLLRSPADWKTGTPVADIIAAQEVIAWADHIVILYPLWLGDMPALLKGFLEQVARPGYAIAADAAMKPVLKGKSARVVVTMGMPGLVYRIWFRAHSLLSLKRNILEFVGIRPVRTTVFGLVEGSSAETRAGWVARMRAMGRRGE</sequence>
<comment type="similarity">
    <text evidence="1">Belongs to the NAD(P)H dehydrogenase (quinone) family.</text>
</comment>
<keyword evidence="5" id="KW-1185">Reference proteome</keyword>
<dbReference type="EMBL" id="JBHTJG010000011">
    <property type="protein sequence ID" value="MFD0948317.1"/>
    <property type="molecule type" value="Genomic_DNA"/>
</dbReference>
<dbReference type="InterPro" id="IPR051545">
    <property type="entry name" value="NAD(P)H_dehydrogenase_qn"/>
</dbReference>
<dbReference type="RefSeq" id="WP_264946053.1">
    <property type="nucleotide sequence ID" value="NZ_JAPDRA010000011.1"/>
</dbReference>
<dbReference type="InterPro" id="IPR003680">
    <property type="entry name" value="Flavodoxin_fold"/>
</dbReference>
<evidence type="ECO:0000259" key="3">
    <source>
        <dbReference type="Pfam" id="PF02525"/>
    </source>
</evidence>
<gene>
    <name evidence="4" type="ORF">ACFQ1E_18405</name>
</gene>
<dbReference type="PANTHER" id="PTHR10204:SF34">
    <property type="entry name" value="NAD(P)H DEHYDROGENASE [QUINONE] 1 ISOFORM 1"/>
    <property type="match status" value="1"/>
</dbReference>
<protein>
    <submittedName>
        <fullName evidence="4">NAD(P)H-dependent oxidoreductase</fullName>
        <ecNumber evidence="4">1.-.-.-</ecNumber>
        <ecNumber evidence="4">1.6.99.-</ecNumber>
    </submittedName>
</protein>
<dbReference type="Gene3D" id="3.40.50.360">
    <property type="match status" value="1"/>
</dbReference>
<evidence type="ECO:0000256" key="2">
    <source>
        <dbReference type="ARBA" id="ARBA00023002"/>
    </source>
</evidence>